<keyword evidence="2" id="KW-0472">Membrane</keyword>
<organism evidence="3 4">
    <name type="scientific">Devosia psychrophila</name>
    <dbReference type="NCBI Taxonomy" id="728005"/>
    <lineage>
        <taxon>Bacteria</taxon>
        <taxon>Pseudomonadati</taxon>
        <taxon>Pseudomonadota</taxon>
        <taxon>Alphaproteobacteria</taxon>
        <taxon>Hyphomicrobiales</taxon>
        <taxon>Devosiaceae</taxon>
        <taxon>Devosia</taxon>
    </lineage>
</organism>
<gene>
    <name evidence="3" type="ORF">SAMN04488059_109100</name>
</gene>
<proteinExistence type="predicted"/>
<sequence length="53" mass="5833">MNENVLKFKRPEKQPEPPVKKPRGPLPGWVPWVGLVALAVVLYGVQQAGWLGG</sequence>
<evidence type="ECO:0000313" key="4">
    <source>
        <dbReference type="Proteomes" id="UP000182258"/>
    </source>
</evidence>
<feature type="compositionally biased region" description="Basic and acidic residues" evidence="1">
    <location>
        <begin position="9"/>
        <end position="19"/>
    </location>
</feature>
<evidence type="ECO:0000256" key="1">
    <source>
        <dbReference type="SAM" id="MobiDB-lite"/>
    </source>
</evidence>
<protein>
    <submittedName>
        <fullName evidence="3">Uncharacterized protein</fullName>
    </submittedName>
</protein>
<dbReference type="AlphaFoldDB" id="A0A1I1LDL5"/>
<dbReference type="Proteomes" id="UP000182258">
    <property type="component" value="Unassembled WGS sequence"/>
</dbReference>
<reference evidence="3 4" key="1">
    <citation type="submission" date="2016-10" db="EMBL/GenBank/DDBJ databases">
        <authorList>
            <person name="de Groot N.N."/>
        </authorList>
    </citation>
    <scope>NUCLEOTIDE SEQUENCE [LARGE SCALE GENOMIC DNA]</scope>
    <source>
        <strain evidence="3 4">CGMCC 1.10210</strain>
    </source>
</reference>
<keyword evidence="2" id="KW-1133">Transmembrane helix</keyword>
<dbReference type="EMBL" id="FOMB01000009">
    <property type="protein sequence ID" value="SFC71056.1"/>
    <property type="molecule type" value="Genomic_DNA"/>
</dbReference>
<dbReference type="STRING" id="728005.SAMN04488059_109100"/>
<feature type="region of interest" description="Disordered" evidence="1">
    <location>
        <begin position="1"/>
        <end position="23"/>
    </location>
</feature>
<keyword evidence="2" id="KW-0812">Transmembrane</keyword>
<evidence type="ECO:0000313" key="3">
    <source>
        <dbReference type="EMBL" id="SFC71056.1"/>
    </source>
</evidence>
<accession>A0A1I1LDL5</accession>
<dbReference type="RefSeq" id="WP_158409532.1">
    <property type="nucleotide sequence ID" value="NZ_FOMB01000009.1"/>
</dbReference>
<evidence type="ECO:0000256" key="2">
    <source>
        <dbReference type="SAM" id="Phobius"/>
    </source>
</evidence>
<feature type="transmembrane region" description="Helical" evidence="2">
    <location>
        <begin position="26"/>
        <end position="45"/>
    </location>
</feature>
<name>A0A1I1LDL5_9HYPH</name>